<dbReference type="AlphaFoldDB" id="L1MKJ8"/>
<dbReference type="Proteomes" id="UP000010445">
    <property type="component" value="Unassembled WGS sequence"/>
</dbReference>
<protein>
    <submittedName>
        <fullName evidence="1">Uncharacterized protein</fullName>
    </submittedName>
</protein>
<accession>L1MKJ8</accession>
<sequence>MSYLFKDHNTYPFQNFQFTCKSIYLPMKNNFDDKNLSASLG</sequence>
<organism evidence="1 2">
    <name type="scientific">Corynebacterium durum F0235</name>
    <dbReference type="NCBI Taxonomy" id="1035195"/>
    <lineage>
        <taxon>Bacteria</taxon>
        <taxon>Bacillati</taxon>
        <taxon>Actinomycetota</taxon>
        <taxon>Actinomycetes</taxon>
        <taxon>Mycobacteriales</taxon>
        <taxon>Corynebacteriaceae</taxon>
        <taxon>Corynebacterium</taxon>
    </lineage>
</organism>
<name>L1MKJ8_9CORY</name>
<gene>
    <name evidence="1" type="ORF">HMPREF9997_00444</name>
</gene>
<dbReference type="HOGENOM" id="CLU_3268665_0_0_11"/>
<keyword evidence="2" id="KW-1185">Reference proteome</keyword>
<reference evidence="1 2" key="1">
    <citation type="submission" date="2012-05" db="EMBL/GenBank/DDBJ databases">
        <authorList>
            <person name="Weinstock G."/>
            <person name="Sodergren E."/>
            <person name="Lobos E.A."/>
            <person name="Fulton L."/>
            <person name="Fulton R."/>
            <person name="Courtney L."/>
            <person name="Fronick C."/>
            <person name="O'Laughlin M."/>
            <person name="Godfrey J."/>
            <person name="Wilson R.M."/>
            <person name="Miner T."/>
            <person name="Farmer C."/>
            <person name="Delehaunty K."/>
            <person name="Cordes M."/>
            <person name="Minx P."/>
            <person name="Tomlinson C."/>
            <person name="Chen J."/>
            <person name="Wollam A."/>
            <person name="Pepin K.H."/>
            <person name="Bhonagiri V."/>
            <person name="Zhang X."/>
            <person name="Suruliraj S."/>
            <person name="Warren W."/>
            <person name="Mitreva M."/>
            <person name="Mardis E.R."/>
            <person name="Wilson R.K."/>
        </authorList>
    </citation>
    <scope>NUCLEOTIDE SEQUENCE [LARGE SCALE GENOMIC DNA]</scope>
    <source>
        <strain evidence="1 2">F0235</strain>
    </source>
</reference>
<comment type="caution">
    <text evidence="1">The sequence shown here is derived from an EMBL/GenBank/DDBJ whole genome shotgun (WGS) entry which is preliminary data.</text>
</comment>
<dbReference type="EMBL" id="AMEM01000009">
    <property type="protein sequence ID" value="EKX91783.1"/>
    <property type="molecule type" value="Genomic_DNA"/>
</dbReference>
<proteinExistence type="predicted"/>
<evidence type="ECO:0000313" key="2">
    <source>
        <dbReference type="Proteomes" id="UP000010445"/>
    </source>
</evidence>
<evidence type="ECO:0000313" key="1">
    <source>
        <dbReference type="EMBL" id="EKX91783.1"/>
    </source>
</evidence>